<keyword evidence="1" id="KW-0678">Repressor</keyword>
<dbReference type="Gene3D" id="1.10.260.40">
    <property type="entry name" value="lambda repressor-like DNA-binding domains"/>
    <property type="match status" value="1"/>
</dbReference>
<organism evidence="7 8">
    <name type="scientific">Fodinisporobacter ferrooxydans</name>
    <dbReference type="NCBI Taxonomy" id="2901836"/>
    <lineage>
        <taxon>Bacteria</taxon>
        <taxon>Bacillati</taxon>
        <taxon>Bacillota</taxon>
        <taxon>Bacilli</taxon>
        <taxon>Bacillales</taxon>
        <taxon>Alicyclobacillaceae</taxon>
        <taxon>Fodinisporobacter</taxon>
    </lineage>
</organism>
<dbReference type="PROSITE" id="PS50943">
    <property type="entry name" value="HTH_CROC1"/>
    <property type="match status" value="1"/>
</dbReference>
<evidence type="ECO:0000313" key="8">
    <source>
        <dbReference type="Proteomes" id="UP000830167"/>
    </source>
</evidence>
<proteinExistence type="predicted"/>
<dbReference type="CDD" id="cd06267">
    <property type="entry name" value="PBP1_LacI_sugar_binding-like"/>
    <property type="match status" value="1"/>
</dbReference>
<dbReference type="SUPFAM" id="SSF47413">
    <property type="entry name" value="lambda repressor-like DNA-binding domains"/>
    <property type="match status" value="1"/>
</dbReference>
<feature type="domain" description="HTH cro/C1-type" evidence="6">
    <location>
        <begin position="2"/>
        <end position="51"/>
    </location>
</feature>
<dbReference type="RefSeq" id="WP_347435308.1">
    <property type="nucleotide sequence ID" value="NZ_CP089291.1"/>
</dbReference>
<dbReference type="Proteomes" id="UP000830167">
    <property type="component" value="Chromosome"/>
</dbReference>
<keyword evidence="4" id="KW-0804">Transcription</keyword>
<evidence type="ECO:0000256" key="4">
    <source>
        <dbReference type="ARBA" id="ARBA00023163"/>
    </source>
</evidence>
<evidence type="ECO:0000256" key="3">
    <source>
        <dbReference type="ARBA" id="ARBA00023125"/>
    </source>
</evidence>
<keyword evidence="8" id="KW-1185">Reference proteome</keyword>
<keyword evidence="3" id="KW-0238">DNA-binding</keyword>
<sequence length="331" mass="36219">MGITMKDIAREAGVSVATVSHVINKTKHVSAEKQRRILEVIGKLQYSPNIAAKNLKMQKTNTAGLVVSSFLDSYVTSIVNGVGNRARELGYNLLFVNTNEQQQYEEEAVRVLSSNAVDGMILSPTTSNLRYLGNFLEKQLPIVFINRYDPHFPEIPRVTADDFQAGYDAAFHLLGHGHTKIGLVLAVPNVTSTVNRIAGYKAALLEKGISFDESLLEIGYATVDGGLNAVKSLLKREPQITALFTLSDLMTIGAVKALNQLSLRCPEDIAIIGFGDFEAAAAMYPPITNVNPPHTIGQTAFDLLLNKMQNFKYTKHIQLPVSLIIRKSCGC</sequence>
<reference evidence="7" key="1">
    <citation type="submission" date="2021-12" db="EMBL/GenBank/DDBJ databases">
        <title>Alicyclobacillaceae gen. nov., sp. nov., isolated from chalcocite enrichment system.</title>
        <authorList>
            <person name="Jiang Z."/>
        </authorList>
    </citation>
    <scope>NUCLEOTIDE SEQUENCE</scope>
    <source>
        <strain evidence="7">MYW30-H2</strain>
    </source>
</reference>
<dbReference type="EMBL" id="CP089291">
    <property type="protein sequence ID" value="UOF88632.1"/>
    <property type="molecule type" value="Genomic_DNA"/>
</dbReference>
<dbReference type="InterPro" id="IPR001761">
    <property type="entry name" value="Peripla_BP/Lac1_sug-bd_dom"/>
</dbReference>
<dbReference type="InterPro" id="IPR001387">
    <property type="entry name" value="Cro/C1-type_HTH"/>
</dbReference>
<dbReference type="PRINTS" id="PR00036">
    <property type="entry name" value="HTHLACI"/>
</dbReference>
<dbReference type="SMART" id="SM00354">
    <property type="entry name" value="HTH_LACI"/>
    <property type="match status" value="1"/>
</dbReference>
<name>A0ABY4CDL8_9BACL</name>
<dbReference type="InterPro" id="IPR010982">
    <property type="entry name" value="Lambda_DNA-bd_dom_sf"/>
</dbReference>
<keyword evidence="2" id="KW-0805">Transcription regulation</keyword>
<dbReference type="Pfam" id="PF00356">
    <property type="entry name" value="LacI"/>
    <property type="match status" value="1"/>
</dbReference>
<evidence type="ECO:0000259" key="6">
    <source>
        <dbReference type="PROSITE" id="PS50943"/>
    </source>
</evidence>
<accession>A0ABY4CDL8</accession>
<dbReference type="InterPro" id="IPR000843">
    <property type="entry name" value="HTH_LacI"/>
</dbReference>
<evidence type="ECO:0000313" key="7">
    <source>
        <dbReference type="EMBL" id="UOF88632.1"/>
    </source>
</evidence>
<protein>
    <submittedName>
        <fullName evidence="7">LacI family transcriptional regulator</fullName>
    </submittedName>
</protein>
<evidence type="ECO:0000256" key="1">
    <source>
        <dbReference type="ARBA" id="ARBA00022491"/>
    </source>
</evidence>
<dbReference type="PROSITE" id="PS50932">
    <property type="entry name" value="HTH_LACI_2"/>
    <property type="match status" value="1"/>
</dbReference>
<dbReference type="InterPro" id="IPR028082">
    <property type="entry name" value="Peripla_BP_I"/>
</dbReference>
<dbReference type="Pfam" id="PF00532">
    <property type="entry name" value="Peripla_BP_1"/>
    <property type="match status" value="1"/>
</dbReference>
<dbReference type="PROSITE" id="PS00356">
    <property type="entry name" value="HTH_LACI_1"/>
    <property type="match status" value="1"/>
</dbReference>
<dbReference type="CDD" id="cd01392">
    <property type="entry name" value="HTH_LacI"/>
    <property type="match status" value="1"/>
</dbReference>
<dbReference type="PANTHER" id="PTHR30146">
    <property type="entry name" value="LACI-RELATED TRANSCRIPTIONAL REPRESSOR"/>
    <property type="match status" value="1"/>
</dbReference>
<dbReference type="PANTHER" id="PTHR30146:SF148">
    <property type="entry name" value="HTH-TYPE TRANSCRIPTIONAL REPRESSOR PURR-RELATED"/>
    <property type="match status" value="1"/>
</dbReference>
<dbReference type="Gene3D" id="3.40.50.2300">
    <property type="match status" value="2"/>
</dbReference>
<gene>
    <name evidence="7" type="ORF">LSG31_11765</name>
</gene>
<evidence type="ECO:0000256" key="2">
    <source>
        <dbReference type="ARBA" id="ARBA00023015"/>
    </source>
</evidence>
<evidence type="ECO:0000259" key="5">
    <source>
        <dbReference type="PROSITE" id="PS50932"/>
    </source>
</evidence>
<feature type="domain" description="HTH lacI-type" evidence="5">
    <location>
        <begin position="3"/>
        <end position="57"/>
    </location>
</feature>
<dbReference type="SUPFAM" id="SSF53822">
    <property type="entry name" value="Periplasmic binding protein-like I"/>
    <property type="match status" value="1"/>
</dbReference>